<organism evidence="1 2">
    <name type="scientific">Luteolibacter arcticus</name>
    <dbReference type="NCBI Taxonomy" id="1581411"/>
    <lineage>
        <taxon>Bacteria</taxon>
        <taxon>Pseudomonadati</taxon>
        <taxon>Verrucomicrobiota</taxon>
        <taxon>Verrucomicrobiia</taxon>
        <taxon>Verrucomicrobiales</taxon>
        <taxon>Verrucomicrobiaceae</taxon>
        <taxon>Luteolibacter</taxon>
    </lineage>
</organism>
<gene>
    <name evidence="1" type="ORF">OKA05_07520</name>
</gene>
<keyword evidence="2" id="KW-1185">Reference proteome</keyword>
<proteinExistence type="predicted"/>
<comment type="caution">
    <text evidence="1">The sequence shown here is derived from an EMBL/GenBank/DDBJ whole genome shotgun (WGS) entry which is preliminary data.</text>
</comment>
<dbReference type="RefSeq" id="WP_264486507.1">
    <property type="nucleotide sequence ID" value="NZ_JAPDDT010000002.1"/>
</dbReference>
<dbReference type="EMBL" id="JAPDDT010000002">
    <property type="protein sequence ID" value="MCW1922398.1"/>
    <property type="molecule type" value="Genomic_DNA"/>
</dbReference>
<evidence type="ECO:0000313" key="1">
    <source>
        <dbReference type="EMBL" id="MCW1922398.1"/>
    </source>
</evidence>
<dbReference type="SUPFAM" id="SSF160574">
    <property type="entry name" value="BT0923-like"/>
    <property type="match status" value="1"/>
</dbReference>
<accession>A0ABT3GGK2</accession>
<sequence>MKTTILTLASLALAATAHGRDLHLHQCPAAVQGTIESNARGGVIEEVDLISIEGSEIYIAEVELPRDLDLKVYVSGNGTLLKTREDVPLRSMPTFIRDAVRGHGGTIDDVEKETAGGKVTWHVEIDRKGIPDMDVVLNAEGGVISEIEDHDD</sequence>
<dbReference type="Gene3D" id="3.10.450.360">
    <property type="match status" value="1"/>
</dbReference>
<evidence type="ECO:0008006" key="3">
    <source>
        <dbReference type="Google" id="ProtNLM"/>
    </source>
</evidence>
<dbReference type="Proteomes" id="UP001320876">
    <property type="component" value="Unassembled WGS sequence"/>
</dbReference>
<name>A0ABT3GGK2_9BACT</name>
<protein>
    <recommendedName>
        <fullName evidence="3">PepSY domain-containing protein</fullName>
    </recommendedName>
</protein>
<reference evidence="1 2" key="1">
    <citation type="submission" date="2022-10" db="EMBL/GenBank/DDBJ databases">
        <title>Luteolibacter arcticus strain CCTCC AB 2014275, whole genome shotgun sequencing project.</title>
        <authorList>
            <person name="Zhao G."/>
            <person name="Shen L."/>
        </authorList>
    </citation>
    <scope>NUCLEOTIDE SEQUENCE [LARGE SCALE GENOMIC DNA]</scope>
    <source>
        <strain evidence="1 2">CCTCC AB 2014275</strain>
    </source>
</reference>
<evidence type="ECO:0000313" key="2">
    <source>
        <dbReference type="Proteomes" id="UP001320876"/>
    </source>
</evidence>